<dbReference type="InParanoid" id="A8Q565"/>
<dbReference type="OMA" id="NDIRATC"/>
<dbReference type="STRING" id="425265.A8Q565"/>
<dbReference type="RefSeq" id="XP_001730353.1">
    <property type="nucleotide sequence ID" value="XM_001730301.1"/>
</dbReference>
<reference evidence="1 2" key="1">
    <citation type="journal article" date="2007" name="Proc. Natl. Acad. Sci. U.S.A.">
        <title>Dandruff-associated Malassezia genomes reveal convergent and divergent virulence traits shared with plant and human fungal pathogens.</title>
        <authorList>
            <person name="Xu J."/>
            <person name="Saunders C.W."/>
            <person name="Hu P."/>
            <person name="Grant R.A."/>
            <person name="Boekhout T."/>
            <person name="Kuramae E.E."/>
            <person name="Kronstad J.W."/>
            <person name="Deangelis Y.M."/>
            <person name="Reeder N.L."/>
            <person name="Johnstone K.R."/>
            <person name="Leland M."/>
            <person name="Fieno A.M."/>
            <person name="Begley W.M."/>
            <person name="Sun Y."/>
            <person name="Lacey M.P."/>
            <person name="Chaudhary T."/>
            <person name="Keough T."/>
            <person name="Chu L."/>
            <person name="Sears R."/>
            <person name="Yuan B."/>
            <person name="Dawson T.L.Jr."/>
        </authorList>
    </citation>
    <scope>NUCLEOTIDE SEQUENCE [LARGE SCALE GENOMIC DNA]</scope>
    <source>
        <strain evidence="2">ATCC MYA-4612 / CBS 7966</strain>
    </source>
</reference>
<evidence type="ECO:0000313" key="1">
    <source>
        <dbReference type="EMBL" id="EDP43139.1"/>
    </source>
</evidence>
<dbReference type="EMBL" id="AAYY01000009">
    <property type="protein sequence ID" value="EDP43139.1"/>
    <property type="molecule type" value="Genomic_DNA"/>
</dbReference>
<comment type="caution">
    <text evidence="1">The sequence shown here is derived from an EMBL/GenBank/DDBJ whole genome shotgun (WGS) entry which is preliminary data.</text>
</comment>
<organism evidence="1 2">
    <name type="scientific">Malassezia globosa (strain ATCC MYA-4612 / CBS 7966)</name>
    <name type="common">Dandruff-associated fungus</name>
    <dbReference type="NCBI Taxonomy" id="425265"/>
    <lineage>
        <taxon>Eukaryota</taxon>
        <taxon>Fungi</taxon>
        <taxon>Dikarya</taxon>
        <taxon>Basidiomycota</taxon>
        <taxon>Ustilaginomycotina</taxon>
        <taxon>Malasseziomycetes</taxon>
        <taxon>Malasseziales</taxon>
        <taxon>Malasseziaceae</taxon>
        <taxon>Malassezia</taxon>
    </lineage>
</organism>
<dbReference type="Proteomes" id="UP000008837">
    <property type="component" value="Unassembled WGS sequence"/>
</dbReference>
<evidence type="ECO:0000313" key="2">
    <source>
        <dbReference type="Proteomes" id="UP000008837"/>
    </source>
</evidence>
<dbReference type="VEuPathDB" id="FungiDB:MGL_2735"/>
<accession>A8Q565</accession>
<dbReference type="OrthoDB" id="3360424at2759"/>
<dbReference type="GeneID" id="5854658"/>
<protein>
    <submittedName>
        <fullName evidence="1">Uncharacterized protein</fullName>
    </submittedName>
</protein>
<dbReference type="AlphaFoldDB" id="A8Q565"/>
<dbReference type="KEGG" id="mgl:MGL_2735"/>
<sequence>MEQTLPATPDTYLALRASPFELHTLPVTSFEALIYDAGRSGLSGLLGRIISDVLEHRAADAETGRQDQLLLALLNMASTFQKQVPIAPDIIVQLASQYVQNAGVKHMPAHLAAHIMRCTLGLPERTTEQHELVLSLFKHLANTAEYPLLEEGLHVIECVMRDDTVCLTTVMGLVSQTAHVDGERLGEHTLEQARADGFAWRRWVRETSGWVGVNDLLHDKTDLQTHALRISIWSLCCRAWIRLNRSSRFRDSLCHLRATFSCATEAVTAGAVSQAPPSMLVLKGLLQAHLVQLAGMHTANAIKTALVSIQHVPPEEVSQLTPRVIQTLCERAIQLDETRTAAFILQHYVSCANRVFGNTQLLTQFLRGLPDQLMLAILEYLAHTAAMTEAAEWAKLIVGRIDDLHMDARPEPLRIRWLVCLCALQLSDQARWLYMRWTGSSGEPLDNDIRATCQNQHTCQASMRNDHFLARVYEVLGPVESYLSKDSEIPPPLDSSVPGSPPCILVLVRHFANGVDASFARAVRDDFLKVVYSGRSSLPEHYHLTALMQASFMLGDTQVSLRALRTLQSCQYELDSKDVSVLLRGITDLAPALGLSLLAEVPRQMRQNPHLYAVVMARCIRAHKLDLADRVYDMACDLNIGPQLAASAPTVLLSCSRDRPPSFVHRTLMMLRDGWQPEYHFLNWIIRTAARGMTPRDARSSIVRFRVSRDQDVAAAVNLFCHVAKKREYVDPPTARLVLFQIVLLARRHARRGSLSLASTWRSRWISHVDSVMKALFASPMRFDPSNPPDIQNESMLNYYPENTLPLPRSVVKQAILAYMSLHDQRGVQDLFTWIRKHGILPTDILAKNEYANFNALLQIPYPENHDTSTSQWLSI</sequence>
<keyword evidence="2" id="KW-1185">Reference proteome</keyword>
<gene>
    <name evidence="1" type="ORF">MGL_2735</name>
</gene>
<proteinExistence type="predicted"/>
<name>A8Q565_MALGO</name>